<dbReference type="OrthoDB" id="4915395at2"/>
<dbReference type="Proteomes" id="UP000380867">
    <property type="component" value="Unassembled WGS sequence"/>
</dbReference>
<accession>A0A5M4FFZ1</accession>
<dbReference type="RefSeq" id="WP_149689226.1">
    <property type="nucleotide sequence ID" value="NZ_SDPQ02000002.1"/>
</dbReference>
<name>A0A5M4FFZ1_9ACTN</name>
<dbReference type="EMBL" id="SDPQ02000002">
    <property type="protein sequence ID" value="KAA1397781.1"/>
    <property type="molecule type" value="Genomic_DNA"/>
</dbReference>
<protein>
    <submittedName>
        <fullName evidence="1">Uncharacterized protein</fullName>
    </submittedName>
</protein>
<gene>
    <name evidence="1" type="ORF">ESP70_010570</name>
</gene>
<dbReference type="AlphaFoldDB" id="A0A5M4FFZ1"/>
<reference evidence="1" key="1">
    <citation type="submission" date="2019-09" db="EMBL/GenBank/DDBJ databases">
        <authorList>
            <person name="Li J."/>
        </authorList>
    </citation>
    <scope>NUCLEOTIDE SEQUENCE [LARGE SCALE GENOMIC DNA]</scope>
    <source>
        <strain evidence="1">JCM 14732</strain>
    </source>
</reference>
<organism evidence="1 2">
    <name type="scientific">Aeromicrobium ginsengisoli</name>
    <dbReference type="NCBI Taxonomy" id="363867"/>
    <lineage>
        <taxon>Bacteria</taxon>
        <taxon>Bacillati</taxon>
        <taxon>Actinomycetota</taxon>
        <taxon>Actinomycetes</taxon>
        <taxon>Propionibacteriales</taxon>
        <taxon>Nocardioidaceae</taxon>
        <taxon>Aeromicrobium</taxon>
    </lineage>
</organism>
<comment type="caution">
    <text evidence="1">The sequence shown here is derived from an EMBL/GenBank/DDBJ whole genome shotgun (WGS) entry which is preliminary data.</text>
</comment>
<sequence length="463" mass="50730">MSTFEEELQAATDTRIPADFISGVKRVVQQRLTSLDPTLRLEDTQYFNHSAIPDFVATWPGEKDSRPIYLRDSYEAVRASQDATVLAAKEPVVLALHVQGTRPDLQTNSNEGRAGQVLVTDSAAVDVVRADPDADSPLGELVRANFIRGGRGLIDEPRASSLVQLERVPDGGQPRDNERTTALIGDSFSSDAATRIVRTAQLIALAGTPDLNADQIAQTSELVQGRLSLAELKHLLPWLLQQRRGASETFWRHVGSMMRFEDLESIRSELRELDLTPVIVANAAHWTAKRAYIGVSLPIAGGEDLEARREYWSFVDGALGIDFGEQRLSIAHLGTMLKPRKGTASIPWSRLSPALSGFQIAAVELKGIRRSVTVTAEQSDDIAEDVRDVTESLDDHYSVTRVDLRFAKPDQDGTTDAEVQFENELVVGDHGVAIRDTVRTALSVLNLGAVPDNDLPETLRATL</sequence>
<evidence type="ECO:0000313" key="1">
    <source>
        <dbReference type="EMBL" id="KAA1397781.1"/>
    </source>
</evidence>
<evidence type="ECO:0000313" key="2">
    <source>
        <dbReference type="Proteomes" id="UP000380867"/>
    </source>
</evidence>
<keyword evidence="2" id="KW-1185">Reference proteome</keyword>
<proteinExistence type="predicted"/>